<dbReference type="Pfam" id="PF00528">
    <property type="entry name" value="BPD_transp_1"/>
    <property type="match status" value="1"/>
</dbReference>
<dbReference type="InterPro" id="IPR035906">
    <property type="entry name" value="MetI-like_sf"/>
</dbReference>
<keyword evidence="10" id="KW-1185">Reference proteome</keyword>
<keyword evidence="3" id="KW-1003">Cell membrane</keyword>
<feature type="transmembrane region" description="Helical" evidence="7">
    <location>
        <begin position="248"/>
        <end position="266"/>
    </location>
</feature>
<keyword evidence="5 7" id="KW-1133">Transmembrane helix</keyword>
<feature type="domain" description="ABC transmembrane type-1" evidence="8">
    <location>
        <begin position="72"/>
        <end position="266"/>
    </location>
</feature>
<protein>
    <submittedName>
        <fullName evidence="9">Amino acid ABC transporter permease</fullName>
    </submittedName>
</protein>
<dbReference type="EMBL" id="BSUO01000001">
    <property type="protein sequence ID" value="GMA39048.1"/>
    <property type="molecule type" value="Genomic_DNA"/>
</dbReference>
<dbReference type="InterPro" id="IPR010065">
    <property type="entry name" value="AA_ABC_transptr_permease_3TM"/>
</dbReference>
<evidence type="ECO:0000259" key="8">
    <source>
        <dbReference type="PROSITE" id="PS50928"/>
    </source>
</evidence>
<dbReference type="Proteomes" id="UP001157126">
    <property type="component" value="Unassembled WGS sequence"/>
</dbReference>
<evidence type="ECO:0000256" key="1">
    <source>
        <dbReference type="ARBA" id="ARBA00004651"/>
    </source>
</evidence>
<keyword evidence="4 7" id="KW-0812">Transmembrane</keyword>
<dbReference type="NCBIfam" id="TIGR01726">
    <property type="entry name" value="HEQRo_perm_3TM"/>
    <property type="match status" value="1"/>
</dbReference>
<evidence type="ECO:0000256" key="4">
    <source>
        <dbReference type="ARBA" id="ARBA00022692"/>
    </source>
</evidence>
<dbReference type="CDD" id="cd06261">
    <property type="entry name" value="TM_PBP2"/>
    <property type="match status" value="1"/>
</dbReference>
<feature type="transmembrane region" description="Helical" evidence="7">
    <location>
        <begin position="76"/>
        <end position="96"/>
    </location>
</feature>
<evidence type="ECO:0000256" key="3">
    <source>
        <dbReference type="ARBA" id="ARBA00022475"/>
    </source>
</evidence>
<evidence type="ECO:0000313" key="10">
    <source>
        <dbReference type="Proteomes" id="UP001157126"/>
    </source>
</evidence>
<comment type="subcellular location">
    <subcellularLocation>
        <location evidence="1 7">Cell membrane</location>
        <topology evidence="1 7">Multi-pass membrane protein</topology>
    </subcellularLocation>
</comment>
<dbReference type="PROSITE" id="PS50928">
    <property type="entry name" value="ABC_TM1"/>
    <property type="match status" value="1"/>
</dbReference>
<keyword evidence="2 7" id="KW-0813">Transport</keyword>
<name>A0ABQ6IQT6_9MICO</name>
<evidence type="ECO:0000313" key="9">
    <source>
        <dbReference type="EMBL" id="GMA39048.1"/>
    </source>
</evidence>
<sequence length="277" mass="30353">MTSTSVPTRSARAKKRGSPRQRARRIRLLQYLILAAVILAAVLLADWKQVGEVFFRPDLLQRTITQGLPRAFTNTLIYTFGSFVVGLILGTMLALMRLSQVAAYRVIATVYIEFFRGVPALIVFLAFGMLPLAFPGLTIPLDPYGTVWAALGLVSAAYLAETIRAGIQAVPKGQVEAARSLGMSPGQSMRKVVLPQAFRIILPPLTNEFILITKDSSLVYVIGLSMTAYELTKYGRDLSNSNANLTPLVVAGLMYLLITLPLAYAVRRLEAHNARGR</sequence>
<evidence type="ECO:0000256" key="2">
    <source>
        <dbReference type="ARBA" id="ARBA00022448"/>
    </source>
</evidence>
<proteinExistence type="inferred from homology"/>
<dbReference type="Gene3D" id="1.10.3720.10">
    <property type="entry name" value="MetI-like"/>
    <property type="match status" value="1"/>
</dbReference>
<reference evidence="10" key="1">
    <citation type="journal article" date="2019" name="Int. J. Syst. Evol. Microbiol.">
        <title>The Global Catalogue of Microorganisms (GCM) 10K type strain sequencing project: providing services to taxonomists for standard genome sequencing and annotation.</title>
        <authorList>
            <consortium name="The Broad Institute Genomics Platform"/>
            <consortium name="The Broad Institute Genome Sequencing Center for Infectious Disease"/>
            <person name="Wu L."/>
            <person name="Ma J."/>
        </authorList>
    </citation>
    <scope>NUCLEOTIDE SEQUENCE [LARGE SCALE GENOMIC DNA]</scope>
    <source>
        <strain evidence="10">NBRC 113072</strain>
    </source>
</reference>
<dbReference type="PANTHER" id="PTHR30614:SF1">
    <property type="entry name" value="GLUTAMATE_ASPARTATE IMPORT PERMEASE PROTEIN GLTK"/>
    <property type="match status" value="1"/>
</dbReference>
<evidence type="ECO:0000256" key="7">
    <source>
        <dbReference type="RuleBase" id="RU363032"/>
    </source>
</evidence>
<feature type="transmembrane region" description="Helical" evidence="7">
    <location>
        <begin position="28"/>
        <end position="47"/>
    </location>
</feature>
<keyword evidence="6 7" id="KW-0472">Membrane</keyword>
<gene>
    <name evidence="9" type="ORF">GCM10025883_10930</name>
</gene>
<comment type="similarity">
    <text evidence="7">Belongs to the binding-protein-dependent transport system permease family.</text>
</comment>
<organism evidence="9 10">
    <name type="scientific">Mobilicoccus caccae</name>
    <dbReference type="NCBI Taxonomy" id="1859295"/>
    <lineage>
        <taxon>Bacteria</taxon>
        <taxon>Bacillati</taxon>
        <taxon>Actinomycetota</taxon>
        <taxon>Actinomycetes</taxon>
        <taxon>Micrococcales</taxon>
        <taxon>Dermatophilaceae</taxon>
        <taxon>Mobilicoccus</taxon>
    </lineage>
</organism>
<dbReference type="InterPro" id="IPR043429">
    <property type="entry name" value="ArtM/GltK/GlnP/TcyL/YhdX-like"/>
</dbReference>
<dbReference type="PANTHER" id="PTHR30614">
    <property type="entry name" value="MEMBRANE COMPONENT OF AMINO ACID ABC TRANSPORTER"/>
    <property type="match status" value="1"/>
</dbReference>
<accession>A0ABQ6IQT6</accession>
<dbReference type="InterPro" id="IPR000515">
    <property type="entry name" value="MetI-like"/>
</dbReference>
<dbReference type="SUPFAM" id="SSF161098">
    <property type="entry name" value="MetI-like"/>
    <property type="match status" value="1"/>
</dbReference>
<dbReference type="RefSeq" id="WP_284303042.1">
    <property type="nucleotide sequence ID" value="NZ_BSUO01000001.1"/>
</dbReference>
<evidence type="ECO:0000256" key="6">
    <source>
        <dbReference type="ARBA" id="ARBA00023136"/>
    </source>
</evidence>
<comment type="caution">
    <text evidence="9">The sequence shown here is derived from an EMBL/GenBank/DDBJ whole genome shotgun (WGS) entry which is preliminary data.</text>
</comment>
<feature type="transmembrane region" description="Helical" evidence="7">
    <location>
        <begin position="117"/>
        <end position="137"/>
    </location>
</feature>
<evidence type="ECO:0000256" key="5">
    <source>
        <dbReference type="ARBA" id="ARBA00022989"/>
    </source>
</evidence>